<organism evidence="2 3">
    <name type="scientific">Candidatus Microsaccharimonas sossegonensis</name>
    <dbReference type="NCBI Taxonomy" id="2506948"/>
    <lineage>
        <taxon>Bacteria</taxon>
        <taxon>Candidatus Saccharimonadota</taxon>
        <taxon>Candidatus Saccharimonadia</taxon>
        <taxon>Candidatus Saccharimonadales</taxon>
        <taxon>Candidatus Saccharimonadaceae</taxon>
        <taxon>Candidatus Microsaccharimonas</taxon>
    </lineage>
</organism>
<dbReference type="PANTHER" id="PTHR24094:SF15">
    <property type="entry name" value="AMP-DEPENDENT SYNTHETASE_LIGASE DOMAIN-CONTAINING PROTEIN-RELATED"/>
    <property type="match status" value="1"/>
</dbReference>
<sequence>MRLRRSVVSILSLVGFAVVILAAAPPVIEQTNKTQTRPVAISPSGSAAKALDALVVKGRAPKTGYTRTQFGSGWGTTNGCDTRNIILYRDLENPVVNGSCVVVAGVLHDPYTATDINFTKGGSDVQIDHVVALSNAWQTGAQNLTKAQRVQLANDPLELLAVQGDANQQKGDGDAATWLPANKSFRCEYAARQIAIKQKYTLWVTDAEKRAMLTILSSCPNQVLPSK</sequence>
<dbReference type="Pfam" id="PF07510">
    <property type="entry name" value="GmrSD_C"/>
    <property type="match status" value="1"/>
</dbReference>
<evidence type="ECO:0000313" key="3">
    <source>
        <dbReference type="Proteomes" id="UP000289257"/>
    </source>
</evidence>
<dbReference type="AlphaFoldDB" id="A0A4Q0AIA7"/>
<name>A0A4Q0AIA7_9BACT</name>
<dbReference type="GO" id="GO:0004519">
    <property type="term" value="F:endonuclease activity"/>
    <property type="evidence" value="ECO:0007669"/>
    <property type="project" value="UniProtKB-KW"/>
</dbReference>
<keyword evidence="2" id="KW-0255">Endonuclease</keyword>
<evidence type="ECO:0000313" key="2">
    <source>
        <dbReference type="EMBL" id="RWZ78941.1"/>
    </source>
</evidence>
<gene>
    <name evidence="2" type="ORF">EOT05_03800</name>
</gene>
<reference evidence="2" key="1">
    <citation type="submission" date="2019-01" db="EMBL/GenBank/DDBJ databases">
        <title>Genomic signatures and co-occurrence patterns of the ultra-small Saccharimodia (Patescibacteria phylum) suggest a symbiotic lifestyle.</title>
        <authorList>
            <person name="Lemos L."/>
            <person name="Medeiros J."/>
            <person name="Andreote F."/>
            <person name="Fernandes G."/>
            <person name="Varani A."/>
            <person name="Oliveira G."/>
            <person name="Pylro V."/>
        </authorList>
    </citation>
    <scope>NUCLEOTIDE SEQUENCE [LARGE SCALE GENOMIC DNA]</scope>
    <source>
        <strain evidence="2">AMD02</strain>
    </source>
</reference>
<dbReference type="PANTHER" id="PTHR24094">
    <property type="entry name" value="SECRETED PROTEIN"/>
    <property type="match status" value="1"/>
</dbReference>
<dbReference type="Proteomes" id="UP000289257">
    <property type="component" value="Unassembled WGS sequence"/>
</dbReference>
<dbReference type="InterPro" id="IPR011089">
    <property type="entry name" value="GmrSD_C"/>
</dbReference>
<dbReference type="EMBL" id="SCKX01000001">
    <property type="protein sequence ID" value="RWZ78941.1"/>
    <property type="molecule type" value="Genomic_DNA"/>
</dbReference>
<evidence type="ECO:0000259" key="1">
    <source>
        <dbReference type="Pfam" id="PF07510"/>
    </source>
</evidence>
<protein>
    <submittedName>
        <fullName evidence="2">HNH endonuclease</fullName>
    </submittedName>
</protein>
<keyword evidence="2" id="KW-0378">Hydrolase</keyword>
<feature type="domain" description="GmrSD restriction endonucleases C-terminal" evidence="1">
    <location>
        <begin position="101"/>
        <end position="214"/>
    </location>
</feature>
<proteinExistence type="predicted"/>
<accession>A0A4Q0AIA7</accession>
<keyword evidence="3" id="KW-1185">Reference proteome</keyword>
<keyword evidence="2" id="KW-0540">Nuclease</keyword>
<comment type="caution">
    <text evidence="2">The sequence shown here is derived from an EMBL/GenBank/DDBJ whole genome shotgun (WGS) entry which is preliminary data.</text>
</comment>